<dbReference type="OrthoDB" id="8866982at2"/>
<dbReference type="RefSeq" id="WP_145661175.1">
    <property type="nucleotide sequence ID" value="NZ_VITK01000003.1"/>
</dbReference>
<dbReference type="Proteomes" id="UP000319949">
    <property type="component" value="Unassembled WGS sequence"/>
</dbReference>
<dbReference type="AlphaFoldDB" id="A0A560DXP0"/>
<gene>
    <name evidence="1" type="ORF">FBZ96_103625</name>
</gene>
<sequence>MAQSLIQRRREAERARVEAYEISLRHVSQRTRPPPDFETAIYEARRGFEADIVRDAEAWKPRMKTRDAARLRLAAARHLFARYPVAEHLEQVWIEGAGLGADEIRLRKRWYIAAVGGGSLYAVGAAEWLSRKEVHAFLNPLGNVSFEAAIWQAIARSYATDPAVAMRIARTRITQTPRAQHRFWREVARFFCAHPTTVEDMDDFHDYLADCHRRDPQYSLKGRSLISLGRQMREWHRDLDAIARIEAARRRAEAARNRARGLAGGPEQIEDRWLGAAIADWSWTKLSKDRAKREEYVVLQLRTAADLVAETRGMRHCVATYATKCIAGHASIWSLRRRSAGSVQRLLTIELDPRLRAVQVRGFANRPPLADESKILERWAQARGIMLL</sequence>
<reference evidence="1 2" key="1">
    <citation type="submission" date="2019-06" db="EMBL/GenBank/DDBJ databases">
        <title>Genomic Encyclopedia of Type Strains, Phase IV (KMG-V): Genome sequencing to study the core and pangenomes of soil and plant-associated prokaryotes.</title>
        <authorList>
            <person name="Whitman W."/>
        </authorList>
    </citation>
    <scope>NUCLEOTIDE SEQUENCE [LARGE SCALE GENOMIC DNA]</scope>
    <source>
        <strain evidence="1 2">BR 510</strain>
    </source>
</reference>
<dbReference type="STRING" id="1803665.GCA_001641335_00017"/>
<protein>
    <submittedName>
        <fullName evidence="1">PcfJ-like protein</fullName>
    </submittedName>
</protein>
<keyword evidence="2" id="KW-1185">Reference proteome</keyword>
<evidence type="ECO:0000313" key="2">
    <source>
        <dbReference type="Proteomes" id="UP000319949"/>
    </source>
</evidence>
<dbReference type="Pfam" id="PF14284">
    <property type="entry name" value="PcfJ"/>
    <property type="match status" value="1"/>
</dbReference>
<organism evidence="1 2">
    <name type="scientific">Bradyrhizobium stylosanthis</name>
    <dbReference type="NCBI Taxonomy" id="1803665"/>
    <lineage>
        <taxon>Bacteria</taxon>
        <taxon>Pseudomonadati</taxon>
        <taxon>Pseudomonadota</taxon>
        <taxon>Alphaproteobacteria</taxon>
        <taxon>Hyphomicrobiales</taxon>
        <taxon>Nitrobacteraceae</taxon>
        <taxon>Bradyrhizobium</taxon>
    </lineage>
</organism>
<comment type="caution">
    <text evidence="1">The sequence shown here is derived from an EMBL/GenBank/DDBJ whole genome shotgun (WGS) entry which is preliminary data.</text>
</comment>
<evidence type="ECO:0000313" key="1">
    <source>
        <dbReference type="EMBL" id="TWB01843.1"/>
    </source>
</evidence>
<dbReference type="InterPro" id="IPR025586">
    <property type="entry name" value="PcfJ"/>
</dbReference>
<dbReference type="EMBL" id="VITK01000003">
    <property type="protein sequence ID" value="TWB01843.1"/>
    <property type="molecule type" value="Genomic_DNA"/>
</dbReference>
<accession>A0A560DXP0</accession>
<proteinExistence type="predicted"/>
<name>A0A560DXP0_9BRAD</name>